<dbReference type="Gene3D" id="3.40.50.2300">
    <property type="match status" value="2"/>
</dbReference>
<keyword evidence="3" id="KW-1185">Reference proteome</keyword>
<dbReference type="EMBL" id="CP000471">
    <property type="protein sequence ID" value="ABK45490.1"/>
    <property type="molecule type" value="Genomic_DNA"/>
</dbReference>
<dbReference type="eggNOG" id="COG2984">
    <property type="taxonomic scope" value="Bacteria"/>
</dbReference>
<feature type="chain" id="PRO_5002626018" evidence="1">
    <location>
        <begin position="33"/>
        <end position="350"/>
    </location>
</feature>
<dbReference type="PANTHER" id="PTHR35271:SF1">
    <property type="entry name" value="ABC TRANSPORTER, SUBSTRATE-BINDING LIPOPROTEIN"/>
    <property type="match status" value="1"/>
</dbReference>
<protein>
    <submittedName>
        <fullName evidence="2">ABC-type uncharacterized transport system periplasmic component-like protein</fullName>
    </submittedName>
</protein>
<dbReference type="Pfam" id="PF04392">
    <property type="entry name" value="ABC_sub_bind"/>
    <property type="match status" value="1"/>
</dbReference>
<reference evidence="2 3" key="2">
    <citation type="journal article" date="2012" name="Int. J. Syst. Evol. Microbiol.">
        <title>Magnetococcus marinus gen. nov., sp. nov., a marine, magnetotactic bacterium that represents a novel lineage (Magnetococcaceae fam. nov.; Magnetococcales ord. nov.) at the base of the Alphaproteobacteria.</title>
        <authorList>
            <person name="Bazylinski D.A."/>
            <person name="Williams T.J."/>
            <person name="Lefevre C.T."/>
            <person name="Berg R.J."/>
            <person name="Zhang C.L."/>
            <person name="Bowser S.S."/>
            <person name="Dean A.J."/>
            <person name="Beveridge T.J."/>
        </authorList>
    </citation>
    <scope>NUCLEOTIDE SEQUENCE [LARGE SCALE GENOMIC DNA]</scope>
    <source>
        <strain evidence="3">ATCC BAA-1437 / JCM 17883 / MC-1</strain>
    </source>
</reference>
<proteinExistence type="predicted"/>
<feature type="signal peptide" evidence="1">
    <location>
        <begin position="1"/>
        <end position="32"/>
    </location>
</feature>
<dbReference type="PANTHER" id="PTHR35271">
    <property type="entry name" value="ABC TRANSPORTER, SUBSTRATE-BINDING LIPOPROTEIN-RELATED"/>
    <property type="match status" value="1"/>
</dbReference>
<evidence type="ECO:0000313" key="2">
    <source>
        <dbReference type="EMBL" id="ABK45490.1"/>
    </source>
</evidence>
<name>A0LBZ7_MAGMM</name>
<dbReference type="STRING" id="156889.Mmc1_2999"/>
<dbReference type="InterPro" id="IPR007487">
    <property type="entry name" value="ABC_transpt-TYRBP-like"/>
</dbReference>
<dbReference type="Proteomes" id="UP000002586">
    <property type="component" value="Chromosome"/>
</dbReference>
<gene>
    <name evidence="2" type="ordered locus">Mmc1_2999</name>
</gene>
<evidence type="ECO:0000256" key="1">
    <source>
        <dbReference type="SAM" id="SignalP"/>
    </source>
</evidence>
<keyword evidence="1" id="KW-0732">Signal</keyword>
<reference evidence="3" key="1">
    <citation type="journal article" date="2009" name="Appl. Environ. Microbiol.">
        <title>Complete genome sequence of the chemolithoautotrophic marine magnetotactic coccus strain MC-1.</title>
        <authorList>
            <person name="Schubbe S."/>
            <person name="Williams T.J."/>
            <person name="Xie G."/>
            <person name="Kiss H.E."/>
            <person name="Brettin T.S."/>
            <person name="Martinez D."/>
            <person name="Ross C.A."/>
            <person name="Schuler D."/>
            <person name="Cox B.L."/>
            <person name="Nealson K.H."/>
            <person name="Bazylinski D.A."/>
        </authorList>
    </citation>
    <scope>NUCLEOTIDE SEQUENCE [LARGE SCALE GENOMIC DNA]</scope>
    <source>
        <strain evidence="3">ATCC BAA-1437 / JCM 17883 / MC-1</strain>
    </source>
</reference>
<dbReference type="HOGENOM" id="CLU_803880_0_0_5"/>
<sequence precursor="true">MLCTKSLHALSYRPFRLLISLLCLLCTPLAFAAEQSPFRLYILESQLGLPYDEVRHALIQSLQAYGYRRGENLHITIESAQNDVQQGMTLLEKAQLNKFDLFYTGGTVATIAAKNVLLGQQTPVVFASPTDPVGIGVIDGFKFPPKANFTGVCYPVPVKARLRFIRQLLPKARTFGLIFADMPQSHSYNRWLQALLQDDPEFKDIRILYRAVPLVLGEEGDLRMAQAAIPIIQALDNQVDAFIKPNDQLGSRRAFAQTVYEHAKKPLIGLVRQDVMQNWGASAVIYPSHTSIGQQAAFMIKRLLEGEVVANIIPQWPTQFGYAIDLPKTRQYHISVPVGLLQLAGDNVIK</sequence>
<dbReference type="KEGG" id="mgm:Mmc1_2999"/>
<organism evidence="2 3">
    <name type="scientific">Magnetococcus marinus (strain ATCC BAA-1437 / JCM 17883 / MC-1)</name>
    <dbReference type="NCBI Taxonomy" id="156889"/>
    <lineage>
        <taxon>Bacteria</taxon>
        <taxon>Pseudomonadati</taxon>
        <taxon>Pseudomonadota</taxon>
        <taxon>Magnetococcia</taxon>
        <taxon>Magnetococcales</taxon>
        <taxon>Magnetococcaceae</taxon>
        <taxon>Magnetococcus</taxon>
    </lineage>
</organism>
<dbReference type="AlphaFoldDB" id="A0LBZ7"/>
<evidence type="ECO:0000313" key="3">
    <source>
        <dbReference type="Proteomes" id="UP000002586"/>
    </source>
</evidence>
<accession>A0LBZ7</accession>